<gene>
    <name evidence="2" type="ORF">M421DRAFT_381593</name>
</gene>
<evidence type="ECO:0000256" key="1">
    <source>
        <dbReference type="SAM" id="MobiDB-lite"/>
    </source>
</evidence>
<protein>
    <submittedName>
        <fullName evidence="2">Uncharacterized protein</fullName>
    </submittedName>
</protein>
<feature type="compositionally biased region" description="Basic and acidic residues" evidence="1">
    <location>
        <begin position="21"/>
        <end position="34"/>
    </location>
</feature>
<dbReference type="EMBL" id="ML978964">
    <property type="protein sequence ID" value="KAF1929960.1"/>
    <property type="molecule type" value="Genomic_DNA"/>
</dbReference>
<dbReference type="Proteomes" id="UP000800082">
    <property type="component" value="Unassembled WGS sequence"/>
</dbReference>
<reference evidence="2" key="1">
    <citation type="journal article" date="2020" name="Stud. Mycol.">
        <title>101 Dothideomycetes genomes: a test case for predicting lifestyles and emergence of pathogens.</title>
        <authorList>
            <person name="Haridas S."/>
            <person name="Albert R."/>
            <person name="Binder M."/>
            <person name="Bloem J."/>
            <person name="Labutti K."/>
            <person name="Salamov A."/>
            <person name="Andreopoulos B."/>
            <person name="Baker S."/>
            <person name="Barry K."/>
            <person name="Bills G."/>
            <person name="Bluhm B."/>
            <person name="Cannon C."/>
            <person name="Castanera R."/>
            <person name="Culley D."/>
            <person name="Daum C."/>
            <person name="Ezra D."/>
            <person name="Gonzalez J."/>
            <person name="Henrissat B."/>
            <person name="Kuo A."/>
            <person name="Liang C."/>
            <person name="Lipzen A."/>
            <person name="Lutzoni F."/>
            <person name="Magnuson J."/>
            <person name="Mondo S."/>
            <person name="Nolan M."/>
            <person name="Ohm R."/>
            <person name="Pangilinan J."/>
            <person name="Park H.-J."/>
            <person name="Ramirez L."/>
            <person name="Alfaro M."/>
            <person name="Sun H."/>
            <person name="Tritt A."/>
            <person name="Yoshinaga Y."/>
            <person name="Zwiers L.-H."/>
            <person name="Turgeon B."/>
            <person name="Goodwin S."/>
            <person name="Spatafora J."/>
            <person name="Crous P."/>
            <person name="Grigoriev I."/>
        </authorList>
    </citation>
    <scope>NUCLEOTIDE SEQUENCE</scope>
    <source>
        <strain evidence="2">CBS 183.55</strain>
    </source>
</reference>
<accession>A0A6A5RRI7</accession>
<name>A0A6A5RRI7_9PLEO</name>
<dbReference type="AlphaFoldDB" id="A0A6A5RRI7"/>
<proteinExistence type="predicted"/>
<keyword evidence="3" id="KW-1185">Reference proteome</keyword>
<evidence type="ECO:0000313" key="2">
    <source>
        <dbReference type="EMBL" id="KAF1929960.1"/>
    </source>
</evidence>
<sequence>MHAKIRGPLPAGNSTSPRQYRSHDGNGRTEPRTGLLDRLRSSSLKPCHSYSNPSLLAFGGLAGAAIKGLTLPFGFRFEFPTETLRVSFDLYIAGPGFFGALSTFPRGNVPFPGCQRRRTKDSNSTRSCATIMSIQLAVSLPVEDFMKRSYATVRLEACEPWLSGRNITRTRSLHASGL</sequence>
<dbReference type="RefSeq" id="XP_033450208.1">
    <property type="nucleotide sequence ID" value="XM_033589863.1"/>
</dbReference>
<organism evidence="2 3">
    <name type="scientific">Didymella exigua CBS 183.55</name>
    <dbReference type="NCBI Taxonomy" id="1150837"/>
    <lineage>
        <taxon>Eukaryota</taxon>
        <taxon>Fungi</taxon>
        <taxon>Dikarya</taxon>
        <taxon>Ascomycota</taxon>
        <taxon>Pezizomycotina</taxon>
        <taxon>Dothideomycetes</taxon>
        <taxon>Pleosporomycetidae</taxon>
        <taxon>Pleosporales</taxon>
        <taxon>Pleosporineae</taxon>
        <taxon>Didymellaceae</taxon>
        <taxon>Didymella</taxon>
    </lineage>
</organism>
<feature type="region of interest" description="Disordered" evidence="1">
    <location>
        <begin position="1"/>
        <end position="34"/>
    </location>
</feature>
<dbReference type="GeneID" id="54347512"/>
<evidence type="ECO:0000313" key="3">
    <source>
        <dbReference type="Proteomes" id="UP000800082"/>
    </source>
</evidence>